<sequence>MSMFISAKRRYDKQVHTWYSGLTVEKLKYLCKAAGLSFSGNKDVLIERLSSHHLGALFIWVSSRANPAGLTNTDLKEICEGRGIAKTGSRYELVCRILQHESNEALTAAAAAKAKKKRKPLAHLSGQPLEAKKPRISQPHVLYNRIQRKINSGYTDEKYKSYSGSRAHAGDVYKLLSQAINVEITDKGYSQKNPKKALELAKALFVSLTHGFQNINYPGYDNMDSLGDAMGKLETIVESACGLLSREEKTKTLKWSEKLSVTIAPYDFTNADDSLESIMAMLSVEESSGDDSDNDDRKPAASKRNNGEDAAGTLAAKENHALNTASH</sequence>
<feature type="domain" description="SAP" evidence="2">
    <location>
        <begin position="67"/>
        <end position="101"/>
    </location>
</feature>
<accession>A0A9N8DVX4</accession>
<gene>
    <name evidence="3" type="ORF">SEMRO_286_G108400.1</name>
</gene>
<feature type="domain" description="SAP" evidence="2">
    <location>
        <begin position="19"/>
        <end position="53"/>
    </location>
</feature>
<dbReference type="PROSITE" id="PS50800">
    <property type="entry name" value="SAP"/>
    <property type="match status" value="2"/>
</dbReference>
<feature type="region of interest" description="Disordered" evidence="1">
    <location>
        <begin position="285"/>
        <end position="327"/>
    </location>
</feature>
<dbReference type="AlphaFoldDB" id="A0A9N8DVX4"/>
<dbReference type="Gene3D" id="1.10.720.30">
    <property type="entry name" value="SAP domain"/>
    <property type="match status" value="1"/>
</dbReference>
<protein>
    <recommendedName>
        <fullName evidence="2">SAP domain-containing protein</fullName>
    </recommendedName>
</protein>
<proteinExistence type="predicted"/>
<dbReference type="Pfam" id="PF02037">
    <property type="entry name" value="SAP"/>
    <property type="match status" value="1"/>
</dbReference>
<dbReference type="InterPro" id="IPR003034">
    <property type="entry name" value="SAP_dom"/>
</dbReference>
<evidence type="ECO:0000259" key="2">
    <source>
        <dbReference type="PROSITE" id="PS50800"/>
    </source>
</evidence>
<dbReference type="InterPro" id="IPR036361">
    <property type="entry name" value="SAP_dom_sf"/>
</dbReference>
<keyword evidence="4" id="KW-1185">Reference proteome</keyword>
<evidence type="ECO:0000313" key="4">
    <source>
        <dbReference type="Proteomes" id="UP001153069"/>
    </source>
</evidence>
<comment type="caution">
    <text evidence="3">The sequence shown here is derived from an EMBL/GenBank/DDBJ whole genome shotgun (WGS) entry which is preliminary data.</text>
</comment>
<evidence type="ECO:0000313" key="3">
    <source>
        <dbReference type="EMBL" id="CAB9506959.1"/>
    </source>
</evidence>
<dbReference type="SUPFAM" id="SSF68906">
    <property type="entry name" value="SAP domain"/>
    <property type="match status" value="1"/>
</dbReference>
<dbReference type="SMART" id="SM00513">
    <property type="entry name" value="SAP"/>
    <property type="match status" value="2"/>
</dbReference>
<dbReference type="EMBL" id="CAICTM010000285">
    <property type="protein sequence ID" value="CAB9506959.1"/>
    <property type="molecule type" value="Genomic_DNA"/>
</dbReference>
<evidence type="ECO:0000256" key="1">
    <source>
        <dbReference type="SAM" id="MobiDB-lite"/>
    </source>
</evidence>
<organism evidence="3 4">
    <name type="scientific">Seminavis robusta</name>
    <dbReference type="NCBI Taxonomy" id="568900"/>
    <lineage>
        <taxon>Eukaryota</taxon>
        <taxon>Sar</taxon>
        <taxon>Stramenopiles</taxon>
        <taxon>Ochrophyta</taxon>
        <taxon>Bacillariophyta</taxon>
        <taxon>Bacillariophyceae</taxon>
        <taxon>Bacillariophycidae</taxon>
        <taxon>Naviculales</taxon>
        <taxon>Naviculaceae</taxon>
        <taxon>Seminavis</taxon>
    </lineage>
</organism>
<reference evidence="3" key="1">
    <citation type="submission" date="2020-06" db="EMBL/GenBank/DDBJ databases">
        <authorList>
            <consortium name="Plant Systems Biology data submission"/>
        </authorList>
    </citation>
    <scope>NUCLEOTIDE SEQUENCE</scope>
    <source>
        <strain evidence="3">D6</strain>
    </source>
</reference>
<name>A0A9N8DVX4_9STRA</name>
<dbReference type="Proteomes" id="UP001153069">
    <property type="component" value="Unassembled WGS sequence"/>
</dbReference>